<protein>
    <submittedName>
        <fullName evidence="7">Substrate-binding domain-containing protein</fullName>
    </submittedName>
</protein>
<dbReference type="InterPro" id="IPR025997">
    <property type="entry name" value="SBP_2_dom"/>
</dbReference>
<sequence>MKKKVLAALMATMMVASLAACGSKPAESTDAAADTKTEETAETPATDADADADAAGETKDLADLKLAFIVGTENDAFYQSVEEGIKSQCEKLGIPAPTLGDQELDGNKCSDLINNYVGAGYDAVALSANDPAGTMPAIQAANKEGVKIFTFDCTLDDQYLDQYLAFVGSNNKAGGVTAGEYVAEHAPEGSIVGCITYASAQSTQDRQAGFEETIQAAIDGGKDLTLIESQDADNDQAKAADIMQNLITKYGDDLSYIFVVGDPTGYGALSSIQAAGASTKIVGFDAGETACQYIADPVVGKIWEAEVAQDPVGIGAGIVDKIAEYFTTGAIAGDQKDLIECKLVTAENVADYLK</sequence>
<dbReference type="RefSeq" id="WP_349164511.1">
    <property type="nucleotide sequence ID" value="NZ_JBBMFE010000006.1"/>
</dbReference>
<dbReference type="PROSITE" id="PS51257">
    <property type="entry name" value="PROKAR_LIPOPROTEIN"/>
    <property type="match status" value="1"/>
</dbReference>
<comment type="similarity">
    <text evidence="2">Belongs to the bacterial solute-binding protein 2 family.</text>
</comment>
<feature type="chain" id="PRO_5045453476" evidence="5">
    <location>
        <begin position="20"/>
        <end position="354"/>
    </location>
</feature>
<dbReference type="SUPFAM" id="SSF53822">
    <property type="entry name" value="Periplasmic binding protein-like I"/>
    <property type="match status" value="1"/>
</dbReference>
<keyword evidence="8" id="KW-1185">Reference proteome</keyword>
<name>A0ABV1FHM6_9FIRM</name>
<dbReference type="Proteomes" id="UP001438008">
    <property type="component" value="Unassembled WGS sequence"/>
</dbReference>
<evidence type="ECO:0000256" key="3">
    <source>
        <dbReference type="ARBA" id="ARBA00022729"/>
    </source>
</evidence>
<feature type="region of interest" description="Disordered" evidence="4">
    <location>
        <begin position="24"/>
        <end position="54"/>
    </location>
</feature>
<dbReference type="Gene3D" id="3.40.50.2300">
    <property type="match status" value="2"/>
</dbReference>
<evidence type="ECO:0000313" key="8">
    <source>
        <dbReference type="Proteomes" id="UP001438008"/>
    </source>
</evidence>
<proteinExistence type="inferred from homology"/>
<organism evidence="7 8">
    <name type="scientific">Laedolimicola intestinihominis</name>
    <dbReference type="NCBI Taxonomy" id="3133166"/>
    <lineage>
        <taxon>Bacteria</taxon>
        <taxon>Bacillati</taxon>
        <taxon>Bacillota</taxon>
        <taxon>Clostridia</taxon>
        <taxon>Lachnospirales</taxon>
        <taxon>Lachnospiraceae</taxon>
        <taxon>Laedolimicola</taxon>
    </lineage>
</organism>
<evidence type="ECO:0000256" key="5">
    <source>
        <dbReference type="SAM" id="SignalP"/>
    </source>
</evidence>
<dbReference type="PANTHER" id="PTHR46847">
    <property type="entry name" value="D-ALLOSE-BINDING PERIPLASMIC PROTEIN-RELATED"/>
    <property type="match status" value="1"/>
</dbReference>
<feature type="signal peptide" evidence="5">
    <location>
        <begin position="1"/>
        <end position="19"/>
    </location>
</feature>
<feature type="domain" description="Periplasmic binding protein" evidence="6">
    <location>
        <begin position="67"/>
        <end position="324"/>
    </location>
</feature>
<comment type="subcellular location">
    <subcellularLocation>
        <location evidence="1">Cell envelope</location>
    </subcellularLocation>
</comment>
<accession>A0ABV1FHM6</accession>
<dbReference type="Pfam" id="PF13407">
    <property type="entry name" value="Peripla_BP_4"/>
    <property type="match status" value="1"/>
</dbReference>
<dbReference type="InterPro" id="IPR028082">
    <property type="entry name" value="Peripla_BP_I"/>
</dbReference>
<comment type="caution">
    <text evidence="7">The sequence shown here is derived from an EMBL/GenBank/DDBJ whole genome shotgun (WGS) entry which is preliminary data.</text>
</comment>
<evidence type="ECO:0000313" key="7">
    <source>
        <dbReference type="EMBL" id="MEQ2472547.1"/>
    </source>
</evidence>
<keyword evidence="3 5" id="KW-0732">Signal</keyword>
<dbReference type="PANTHER" id="PTHR46847:SF1">
    <property type="entry name" value="D-ALLOSE-BINDING PERIPLASMIC PROTEIN-RELATED"/>
    <property type="match status" value="1"/>
</dbReference>
<evidence type="ECO:0000259" key="6">
    <source>
        <dbReference type="Pfam" id="PF13407"/>
    </source>
</evidence>
<dbReference type="EMBL" id="JBBMFE010000006">
    <property type="protein sequence ID" value="MEQ2472547.1"/>
    <property type="molecule type" value="Genomic_DNA"/>
</dbReference>
<evidence type="ECO:0000256" key="2">
    <source>
        <dbReference type="ARBA" id="ARBA00007639"/>
    </source>
</evidence>
<reference evidence="7 8" key="1">
    <citation type="submission" date="2024-03" db="EMBL/GenBank/DDBJ databases">
        <title>Human intestinal bacterial collection.</title>
        <authorList>
            <person name="Pauvert C."/>
            <person name="Hitch T.C.A."/>
            <person name="Clavel T."/>
        </authorList>
    </citation>
    <scope>NUCLEOTIDE SEQUENCE [LARGE SCALE GENOMIC DNA]</scope>
    <source>
        <strain evidence="7 8">CLA-AA-H132</strain>
    </source>
</reference>
<evidence type="ECO:0000256" key="1">
    <source>
        <dbReference type="ARBA" id="ARBA00004196"/>
    </source>
</evidence>
<gene>
    <name evidence="7" type="ORF">WMO29_08585</name>
</gene>
<evidence type="ECO:0000256" key="4">
    <source>
        <dbReference type="SAM" id="MobiDB-lite"/>
    </source>
</evidence>